<accession>A0A1B8B4X7</accession>
<name>A0A1B8B4X7_FUSPO</name>
<dbReference type="OMA" id="THHASEF"/>
<gene>
    <name evidence="2" type="ORF">FPOA_01720</name>
</gene>
<feature type="compositionally biased region" description="Acidic residues" evidence="1">
    <location>
        <begin position="278"/>
        <end position="290"/>
    </location>
</feature>
<dbReference type="STRING" id="36050.A0A1B8B4X7"/>
<evidence type="ECO:0000313" key="2">
    <source>
        <dbReference type="EMBL" id="OBS27777.1"/>
    </source>
</evidence>
<dbReference type="AlphaFoldDB" id="A0A1B8B4X7"/>
<organism evidence="2 3">
    <name type="scientific">Fusarium poae</name>
    <dbReference type="NCBI Taxonomy" id="36050"/>
    <lineage>
        <taxon>Eukaryota</taxon>
        <taxon>Fungi</taxon>
        <taxon>Dikarya</taxon>
        <taxon>Ascomycota</taxon>
        <taxon>Pezizomycotina</taxon>
        <taxon>Sordariomycetes</taxon>
        <taxon>Hypocreomycetidae</taxon>
        <taxon>Hypocreales</taxon>
        <taxon>Nectriaceae</taxon>
        <taxon>Fusarium</taxon>
    </lineage>
</organism>
<protein>
    <submittedName>
        <fullName evidence="2">Uncharacterized protein</fullName>
    </submittedName>
</protein>
<feature type="compositionally biased region" description="Basic and acidic residues" evidence="1">
    <location>
        <begin position="299"/>
        <end position="310"/>
    </location>
</feature>
<comment type="caution">
    <text evidence="2">The sequence shown here is derived from an EMBL/GenBank/DDBJ whole genome shotgun (WGS) entry which is preliminary data.</text>
</comment>
<dbReference type="EMBL" id="LYXU01000001">
    <property type="protein sequence ID" value="OBS27777.1"/>
    <property type="molecule type" value="Genomic_DNA"/>
</dbReference>
<evidence type="ECO:0000313" key="3">
    <source>
        <dbReference type="Proteomes" id="UP000091967"/>
    </source>
</evidence>
<proteinExistence type="predicted"/>
<feature type="region of interest" description="Disordered" evidence="1">
    <location>
        <begin position="270"/>
        <end position="315"/>
    </location>
</feature>
<dbReference type="Proteomes" id="UP000091967">
    <property type="component" value="Unassembled WGS sequence"/>
</dbReference>
<reference evidence="2 3" key="1">
    <citation type="submission" date="2016-06" db="EMBL/GenBank/DDBJ databases">
        <title>Living apart together: crosstalk between the core and supernumerary genomes in a fungal plant pathogen.</title>
        <authorList>
            <person name="Vanheule A."/>
            <person name="Audenaert K."/>
            <person name="Warris S."/>
            <person name="Van De Geest H."/>
            <person name="Schijlen E."/>
            <person name="Hofte M."/>
            <person name="De Saeger S."/>
            <person name="Haesaert G."/>
            <person name="Waalwijk C."/>
            <person name="Van Der Lee T."/>
        </authorList>
    </citation>
    <scope>NUCLEOTIDE SEQUENCE [LARGE SCALE GENOMIC DNA]</scope>
    <source>
        <strain evidence="2 3">2516</strain>
    </source>
</reference>
<evidence type="ECO:0000256" key="1">
    <source>
        <dbReference type="SAM" id="MobiDB-lite"/>
    </source>
</evidence>
<sequence>MSAFERWRNASELPDVWAQQRPMSPDEHVGLSLHVADTRQTTNPSLPQNAAPILQDEHVGLSLHITDARQTITPNPPRNAASISRDEPVGLALHGTELKDFAKPVPQRLKDRFFDIKILYSQPLYDSISKRNKDPGNISMKLRYLGLDSQNTELHIVIQCEKRVAKKVKKFFAQKHVEEELLPDFRVLVLGKPPIEVANDEMIDVLTDSLPVNTICGMPITLSGNGRSVRCTIGGVIVVETDQKRLYGLTAGHPLRRIRVVPSDKKLMNEVYGSSSSSDEEEYSESDDASTETSLSLPKSEHSDTERTCDDNLLQTKPPIGTVVYDSFINSPEENYDWALLDLNEEYALPNLVNRGKQPKDSDIEDDKPEVHRYYIDSIDTTLTKQVLVLKQDKPRMAELSLNTSSLMMSPGSKFVNAHDVTFKDGSPLCPGDSGIWVVDAKTLGLYGHVVSVDAFGEAQVMPIQSTLKSIKRQLEATRVSLATSSTIDQPKLSLSGPYTSNPPGPTAQFHDVSGDTIRVAKSPQDTDLDVVMPPGRVSRGENRPETINYYGNVLQVHSKPSYVQRADKLSATQRRSDAFP</sequence>
<keyword evidence="3" id="KW-1185">Reference proteome</keyword>